<sequence>MIRFHLSGCCLFDPSFCHNSSPLPLSSGGMRNAGEEKHIWHLVWLRAKVYLVGALDAQVFCRSFTVGPFFWSNMIGLFFDNFINATNHVACRGYTLKLLRLYILTSSLSFRKPLA</sequence>
<dbReference type="Proteomes" id="UP001141806">
    <property type="component" value="Unassembled WGS sequence"/>
</dbReference>
<proteinExistence type="predicted"/>
<dbReference type="AlphaFoldDB" id="A0A9Q0KNC8"/>
<reference evidence="1" key="1">
    <citation type="journal article" date="2023" name="Plant J.">
        <title>The genome of the king protea, Protea cynaroides.</title>
        <authorList>
            <person name="Chang J."/>
            <person name="Duong T.A."/>
            <person name="Schoeman C."/>
            <person name="Ma X."/>
            <person name="Roodt D."/>
            <person name="Barker N."/>
            <person name="Li Z."/>
            <person name="Van de Peer Y."/>
            <person name="Mizrachi E."/>
        </authorList>
    </citation>
    <scope>NUCLEOTIDE SEQUENCE</scope>
    <source>
        <tissue evidence="1">Young leaves</tissue>
    </source>
</reference>
<keyword evidence="2" id="KW-1185">Reference proteome</keyword>
<name>A0A9Q0KNC8_9MAGN</name>
<comment type="caution">
    <text evidence="1">The sequence shown here is derived from an EMBL/GenBank/DDBJ whole genome shotgun (WGS) entry which is preliminary data.</text>
</comment>
<gene>
    <name evidence="1" type="ORF">NE237_006828</name>
</gene>
<organism evidence="1 2">
    <name type="scientific">Protea cynaroides</name>
    <dbReference type="NCBI Taxonomy" id="273540"/>
    <lineage>
        <taxon>Eukaryota</taxon>
        <taxon>Viridiplantae</taxon>
        <taxon>Streptophyta</taxon>
        <taxon>Embryophyta</taxon>
        <taxon>Tracheophyta</taxon>
        <taxon>Spermatophyta</taxon>
        <taxon>Magnoliopsida</taxon>
        <taxon>Proteales</taxon>
        <taxon>Proteaceae</taxon>
        <taxon>Protea</taxon>
    </lineage>
</organism>
<protein>
    <submittedName>
        <fullName evidence="1">Uncharacterized protein</fullName>
    </submittedName>
</protein>
<accession>A0A9Q0KNC8</accession>
<dbReference type="EMBL" id="JAMYWD010000004">
    <property type="protein sequence ID" value="KAJ4973654.1"/>
    <property type="molecule type" value="Genomic_DNA"/>
</dbReference>
<evidence type="ECO:0000313" key="1">
    <source>
        <dbReference type="EMBL" id="KAJ4973654.1"/>
    </source>
</evidence>
<evidence type="ECO:0000313" key="2">
    <source>
        <dbReference type="Proteomes" id="UP001141806"/>
    </source>
</evidence>